<dbReference type="PATRIC" id="fig|1129374.4.peg.3512"/>
<dbReference type="eggNOG" id="COG3012">
    <property type="taxonomic scope" value="Bacteria"/>
</dbReference>
<evidence type="ECO:0000259" key="1">
    <source>
        <dbReference type="Pfam" id="PF17775"/>
    </source>
</evidence>
<organism evidence="2 3">
    <name type="scientific">Alishewanella jeotgali KCTC 22429</name>
    <dbReference type="NCBI Taxonomy" id="1129374"/>
    <lineage>
        <taxon>Bacteria</taxon>
        <taxon>Pseudomonadati</taxon>
        <taxon>Pseudomonadota</taxon>
        <taxon>Gammaproteobacteria</taxon>
        <taxon>Alteromonadales</taxon>
        <taxon>Alteromonadaceae</taxon>
        <taxon>Alishewanella</taxon>
    </lineage>
</organism>
<dbReference type="EMBL" id="AHTH01000065">
    <property type="protein sequence ID" value="EHR39288.1"/>
    <property type="molecule type" value="Genomic_DNA"/>
</dbReference>
<accession>H3ZJI7</accession>
<dbReference type="InterPro" id="IPR032710">
    <property type="entry name" value="NTF2-like_dom_sf"/>
</dbReference>
<dbReference type="PANTHER" id="PTHR33747">
    <property type="entry name" value="UPF0225 PROTEIN SCO1677"/>
    <property type="match status" value="1"/>
</dbReference>
<dbReference type="STRING" id="1129374.AJE_17775"/>
<dbReference type="SUPFAM" id="SSF54427">
    <property type="entry name" value="NTF2-like"/>
    <property type="match status" value="1"/>
</dbReference>
<dbReference type="Pfam" id="PF17775">
    <property type="entry name" value="YchJ_M-like"/>
    <property type="match status" value="1"/>
</dbReference>
<comment type="caution">
    <text evidence="2">The sequence shown here is derived from an EMBL/GenBank/DDBJ whole genome shotgun (WGS) entry which is preliminary data.</text>
</comment>
<dbReference type="SUPFAM" id="SSF103642">
    <property type="entry name" value="Sec-C motif"/>
    <property type="match status" value="1"/>
</dbReference>
<dbReference type="Gene3D" id="3.10.450.50">
    <property type="match status" value="1"/>
</dbReference>
<dbReference type="InterPro" id="IPR004027">
    <property type="entry name" value="SEC_C_motif"/>
</dbReference>
<keyword evidence="3" id="KW-1185">Reference proteome</keyword>
<proteinExistence type="predicted"/>
<reference evidence="2 3" key="1">
    <citation type="journal article" date="2012" name="J. Bacteriol.">
        <title>Genome Sequence of Extracellular-Protease-Producing Alishewanella jeotgali Isolated from Traditional Korean Fermented Seafood.</title>
        <authorList>
            <person name="Jung J."/>
            <person name="Chun J."/>
            <person name="Park W."/>
        </authorList>
    </citation>
    <scope>NUCLEOTIDE SEQUENCE [LARGE SCALE GENOMIC DNA]</scope>
    <source>
        <strain evidence="2 3">KCTC 22429</strain>
    </source>
</reference>
<evidence type="ECO:0000313" key="3">
    <source>
        <dbReference type="Proteomes" id="UP000012046"/>
    </source>
</evidence>
<dbReference type="InterPro" id="IPR048469">
    <property type="entry name" value="YchJ-like_M"/>
</dbReference>
<protein>
    <recommendedName>
        <fullName evidence="1">YchJ-like middle NTF2-like domain-containing protein</fullName>
    </recommendedName>
</protein>
<dbReference type="AlphaFoldDB" id="H3ZJI7"/>
<name>H3ZJI7_9ALTE</name>
<feature type="domain" description="YchJ-like middle NTF2-like" evidence="1">
    <location>
        <begin position="28"/>
        <end position="122"/>
    </location>
</feature>
<evidence type="ECO:0000313" key="2">
    <source>
        <dbReference type="EMBL" id="EHR39288.1"/>
    </source>
</evidence>
<dbReference type="PANTHER" id="PTHR33747:SF1">
    <property type="entry name" value="ADENYLATE CYCLASE-ASSOCIATED CAP C-TERMINAL DOMAIN-CONTAINING PROTEIN"/>
    <property type="match status" value="1"/>
</dbReference>
<dbReference type="Pfam" id="PF02810">
    <property type="entry name" value="SEC-C"/>
    <property type="match status" value="1"/>
</dbReference>
<gene>
    <name evidence="2" type="ORF">AJE_17775</name>
</gene>
<dbReference type="Proteomes" id="UP000012046">
    <property type="component" value="Unassembled WGS sequence"/>
</dbReference>
<sequence length="159" mass="17577">MLCYCCSGKAFAECCQPYLSGQAQPDSCERLMRSRYSAFCVADSQYLLATLAAEQRASESAAALEAFAKAVHFCKLEVKHAISEPKQGQVSFIASFIQHNKLEFIAEVSDFIFQDRWYYTSGKLTALPAIKLGANDPCPCGSGKKFKRCQTHLPSGQLR</sequence>